<organism evidence="1 2">
    <name type="scientific">Flavobacterium gyeonganense</name>
    <dbReference type="NCBI Taxonomy" id="1310418"/>
    <lineage>
        <taxon>Bacteria</taxon>
        <taxon>Pseudomonadati</taxon>
        <taxon>Bacteroidota</taxon>
        <taxon>Flavobacteriia</taxon>
        <taxon>Flavobacteriales</taxon>
        <taxon>Flavobacteriaceae</taxon>
        <taxon>Flavobacterium</taxon>
    </lineage>
</organism>
<evidence type="ECO:0000313" key="1">
    <source>
        <dbReference type="EMBL" id="MFB9108375.1"/>
    </source>
</evidence>
<gene>
    <name evidence="1" type="ORF">ACFFVK_07285</name>
</gene>
<evidence type="ECO:0000313" key="2">
    <source>
        <dbReference type="Proteomes" id="UP001589562"/>
    </source>
</evidence>
<reference evidence="1 2" key="1">
    <citation type="submission" date="2024-09" db="EMBL/GenBank/DDBJ databases">
        <authorList>
            <person name="Sun Q."/>
            <person name="Mori K."/>
        </authorList>
    </citation>
    <scope>NUCLEOTIDE SEQUENCE [LARGE SCALE GENOMIC DNA]</scope>
    <source>
        <strain evidence="1 2">CECT 8365</strain>
    </source>
</reference>
<evidence type="ECO:0008006" key="3">
    <source>
        <dbReference type="Google" id="ProtNLM"/>
    </source>
</evidence>
<dbReference type="EMBL" id="JBHMFE010000011">
    <property type="protein sequence ID" value="MFB9108375.1"/>
    <property type="molecule type" value="Genomic_DNA"/>
</dbReference>
<accession>A0ABV5H903</accession>
<dbReference type="Proteomes" id="UP001589562">
    <property type="component" value="Unassembled WGS sequence"/>
</dbReference>
<dbReference type="RefSeq" id="WP_278009095.1">
    <property type="nucleotide sequence ID" value="NZ_CP121112.1"/>
</dbReference>
<proteinExistence type="predicted"/>
<sequence length="137" mass="15518">MESLALYSGYSNEKILKLLSLRKLLSVVKVGGTEEYGQFFSKIDPKNVHINQDIVSGIDTAGYRSRALKIVENVNGTSFFAGMTVLHELVHYMRHWNGLPSLVNRMEAGREFEGRVFGQVLSIKDSSKISVIYDWKF</sequence>
<protein>
    <recommendedName>
        <fullName evidence="3">Tox-MPTase3 domain-containing protein</fullName>
    </recommendedName>
</protein>
<name>A0ABV5H903_9FLAO</name>
<keyword evidence="2" id="KW-1185">Reference proteome</keyword>
<comment type="caution">
    <text evidence="1">The sequence shown here is derived from an EMBL/GenBank/DDBJ whole genome shotgun (WGS) entry which is preliminary data.</text>
</comment>